<feature type="transmembrane region" description="Helical" evidence="6">
    <location>
        <begin position="66"/>
        <end position="87"/>
    </location>
</feature>
<evidence type="ECO:0000256" key="3">
    <source>
        <dbReference type="ARBA" id="ARBA00022692"/>
    </source>
</evidence>
<evidence type="ECO:0000256" key="5">
    <source>
        <dbReference type="ARBA" id="ARBA00023136"/>
    </source>
</evidence>
<comment type="subcellular location">
    <subcellularLocation>
        <location evidence="1">Membrane</location>
        <topology evidence="1">Multi-pass membrane protein</topology>
    </subcellularLocation>
</comment>
<keyword evidence="3 6" id="KW-0812">Transmembrane</keyword>
<dbReference type="RefSeq" id="WP_117315854.1">
    <property type="nucleotide sequence ID" value="NZ_QQSW01000005.1"/>
</dbReference>
<name>A0A4R2L0A9_9GAMM</name>
<dbReference type="PANTHER" id="PTHR21716:SF64">
    <property type="entry name" value="AI-2 TRANSPORT PROTEIN TQSA"/>
    <property type="match status" value="1"/>
</dbReference>
<dbReference type="PANTHER" id="PTHR21716">
    <property type="entry name" value="TRANSMEMBRANE PROTEIN"/>
    <property type="match status" value="1"/>
</dbReference>
<evidence type="ECO:0000313" key="7">
    <source>
        <dbReference type="EMBL" id="TCO75958.1"/>
    </source>
</evidence>
<keyword evidence="8" id="KW-1185">Reference proteome</keyword>
<dbReference type="GO" id="GO:0055085">
    <property type="term" value="P:transmembrane transport"/>
    <property type="evidence" value="ECO:0007669"/>
    <property type="project" value="TreeGrafter"/>
</dbReference>
<protein>
    <submittedName>
        <fullName evidence="7">Putative PurR-regulated permease PerM</fullName>
    </submittedName>
</protein>
<dbReference type="InterPro" id="IPR002549">
    <property type="entry name" value="AI-2E-like"/>
</dbReference>
<dbReference type="Proteomes" id="UP000294980">
    <property type="component" value="Unassembled WGS sequence"/>
</dbReference>
<evidence type="ECO:0000256" key="4">
    <source>
        <dbReference type="ARBA" id="ARBA00022989"/>
    </source>
</evidence>
<dbReference type="EMBL" id="SLWX01000006">
    <property type="protein sequence ID" value="TCO75958.1"/>
    <property type="molecule type" value="Genomic_DNA"/>
</dbReference>
<accession>A0A4R2L0A9</accession>
<evidence type="ECO:0000256" key="2">
    <source>
        <dbReference type="ARBA" id="ARBA00009773"/>
    </source>
</evidence>
<dbReference type="AlphaFoldDB" id="A0A4R2L0A9"/>
<organism evidence="7 8">
    <name type="scientific">Chromatocurvus halotolerans</name>
    <dbReference type="NCBI Taxonomy" id="1132028"/>
    <lineage>
        <taxon>Bacteria</taxon>
        <taxon>Pseudomonadati</taxon>
        <taxon>Pseudomonadota</taxon>
        <taxon>Gammaproteobacteria</taxon>
        <taxon>Cellvibrionales</taxon>
        <taxon>Halieaceae</taxon>
        <taxon>Chromatocurvus</taxon>
    </lineage>
</organism>
<feature type="transmembrane region" description="Helical" evidence="6">
    <location>
        <begin position="220"/>
        <end position="248"/>
    </location>
</feature>
<evidence type="ECO:0000313" key="8">
    <source>
        <dbReference type="Proteomes" id="UP000294980"/>
    </source>
</evidence>
<proteinExistence type="inferred from homology"/>
<feature type="transmembrane region" description="Helical" evidence="6">
    <location>
        <begin position="161"/>
        <end position="179"/>
    </location>
</feature>
<keyword evidence="5 6" id="KW-0472">Membrane</keyword>
<feature type="transmembrane region" description="Helical" evidence="6">
    <location>
        <begin position="20"/>
        <end position="45"/>
    </location>
</feature>
<dbReference type="GO" id="GO:0016020">
    <property type="term" value="C:membrane"/>
    <property type="evidence" value="ECO:0007669"/>
    <property type="project" value="UniProtKB-SubCell"/>
</dbReference>
<feature type="transmembrane region" description="Helical" evidence="6">
    <location>
        <begin position="254"/>
        <end position="273"/>
    </location>
</feature>
<dbReference type="Pfam" id="PF01594">
    <property type="entry name" value="AI-2E_transport"/>
    <property type="match status" value="1"/>
</dbReference>
<feature type="transmembrane region" description="Helical" evidence="6">
    <location>
        <begin position="280"/>
        <end position="304"/>
    </location>
</feature>
<keyword evidence="4 6" id="KW-1133">Transmembrane helix</keyword>
<dbReference type="OrthoDB" id="5792512at2"/>
<comment type="caution">
    <text evidence="7">The sequence shown here is derived from an EMBL/GenBank/DDBJ whole genome shotgun (WGS) entry which is preliminary data.</text>
</comment>
<reference evidence="7 8" key="1">
    <citation type="submission" date="2019-03" db="EMBL/GenBank/DDBJ databases">
        <title>Genomic Encyclopedia of Type Strains, Phase IV (KMG-IV): sequencing the most valuable type-strain genomes for metagenomic binning, comparative biology and taxonomic classification.</title>
        <authorList>
            <person name="Goeker M."/>
        </authorList>
    </citation>
    <scope>NUCLEOTIDE SEQUENCE [LARGE SCALE GENOMIC DNA]</scope>
    <source>
        <strain evidence="7 8">DSM 23344</strain>
    </source>
</reference>
<evidence type="ECO:0000256" key="6">
    <source>
        <dbReference type="SAM" id="Phobius"/>
    </source>
</evidence>
<comment type="similarity">
    <text evidence="2">Belongs to the autoinducer-2 exporter (AI-2E) (TC 2.A.86) family.</text>
</comment>
<gene>
    <name evidence="7" type="ORF">EV688_106149</name>
</gene>
<evidence type="ECO:0000256" key="1">
    <source>
        <dbReference type="ARBA" id="ARBA00004141"/>
    </source>
</evidence>
<sequence>MAELDEPVVDIPIKRWPLVLAVFAVACLFFYLLQPILLPFVLGAVIGYLGDPLVDRVEARGGSRTLGVVLVFLAFGLLLLVATLFAMPMLLQQLDILIQKIPAFYAWLRDSALPWMQSRVSIPSSRLPEIDWSGQLLENWQSLGKASAKAVGQITGSGLGMLLWLANIVLVPVVAFYFMRDWDNMVRKLLELLPKAWQSGTRTLAAQADEVLGAFLRGQFVVMCALGVLYSSGLWIVGVQAALLLGLLAGLASIVPYLGFVVGITASMIVAYVQFQEFSILLWVLLVFGVGQLVESLFLTPVLVGDRIGLHPVAVIFALMAGGQLAGFLGVLVALPVAAVVMVFVRHAISHYRASNLYGG</sequence>
<feature type="transmembrane region" description="Helical" evidence="6">
    <location>
        <begin position="316"/>
        <end position="345"/>
    </location>
</feature>